<feature type="chain" id="PRO_5041918091" evidence="8">
    <location>
        <begin position="22"/>
        <end position="476"/>
    </location>
</feature>
<dbReference type="KEGG" id="bdw:94337602"/>
<gene>
    <name evidence="10" type="ORF">BdWA1_003305</name>
</gene>
<keyword evidence="3" id="KW-1003">Cell membrane</keyword>
<evidence type="ECO:0000259" key="9">
    <source>
        <dbReference type="Pfam" id="PF07422"/>
    </source>
</evidence>
<keyword evidence="5" id="KW-0472">Membrane</keyword>
<keyword evidence="4 8" id="KW-0732">Signal</keyword>
<dbReference type="Gene3D" id="2.60.40.2860">
    <property type="match status" value="1"/>
</dbReference>
<evidence type="ECO:0000313" key="11">
    <source>
        <dbReference type="Proteomes" id="UP001214638"/>
    </source>
</evidence>
<comment type="caution">
    <text evidence="10">The sequence shown here is derived from an EMBL/GenBank/DDBJ whole genome shotgun (WGS) entry which is preliminary data.</text>
</comment>
<dbReference type="Proteomes" id="UP001214638">
    <property type="component" value="Unassembled WGS sequence"/>
</dbReference>
<evidence type="ECO:0000256" key="6">
    <source>
        <dbReference type="ARBA" id="ARBA00023157"/>
    </source>
</evidence>
<reference evidence="10" key="1">
    <citation type="journal article" date="2023" name="Nat. Microbiol.">
        <title>Babesia duncani multi-omics identifies virulence factors and drug targets.</title>
        <authorList>
            <person name="Singh P."/>
            <person name="Lonardi S."/>
            <person name="Liang Q."/>
            <person name="Vydyam P."/>
            <person name="Khabirova E."/>
            <person name="Fang T."/>
            <person name="Gihaz S."/>
            <person name="Thekkiniath J."/>
            <person name="Munshi M."/>
            <person name="Abel S."/>
            <person name="Ciampossin L."/>
            <person name="Batugedara G."/>
            <person name="Gupta M."/>
            <person name="Lu X.M."/>
            <person name="Lenz T."/>
            <person name="Chakravarty S."/>
            <person name="Cornillot E."/>
            <person name="Hu Y."/>
            <person name="Ma W."/>
            <person name="Gonzalez L.M."/>
            <person name="Sanchez S."/>
            <person name="Estrada K."/>
            <person name="Sanchez-Flores A."/>
            <person name="Montero E."/>
            <person name="Harb O.S."/>
            <person name="Le Roch K.G."/>
            <person name="Mamoun C.B."/>
        </authorList>
    </citation>
    <scope>NUCLEOTIDE SEQUENCE</scope>
    <source>
        <strain evidence="10">WA1</strain>
    </source>
</reference>
<keyword evidence="6" id="KW-1015">Disulfide bond</keyword>
<dbReference type="GeneID" id="94337602"/>
<accession>A0AAD9UNC7</accession>
<evidence type="ECO:0000256" key="4">
    <source>
        <dbReference type="ARBA" id="ARBA00022729"/>
    </source>
</evidence>
<dbReference type="InterPro" id="IPR010884">
    <property type="entry name" value="6_CYS_dom"/>
</dbReference>
<comment type="subcellular location">
    <subcellularLocation>
        <location evidence="1">Cell membrane</location>
    </subcellularLocation>
    <subcellularLocation>
        <location evidence="2">Cell surface</location>
    </subcellularLocation>
</comment>
<dbReference type="Pfam" id="PF07422">
    <property type="entry name" value="s48_45"/>
    <property type="match status" value="1"/>
</dbReference>
<protein>
    <submittedName>
        <fullName evidence="10">Bifunctional 6-Cysteine (6-Cys) domain/6-Cysteine (6-Cys) domain superfamily</fullName>
    </submittedName>
</protein>
<dbReference type="InterPro" id="IPR038160">
    <property type="entry name" value="6_CYS_dom_sf"/>
</dbReference>
<evidence type="ECO:0000256" key="3">
    <source>
        <dbReference type="ARBA" id="ARBA00022475"/>
    </source>
</evidence>
<proteinExistence type="predicted"/>
<feature type="signal peptide" evidence="8">
    <location>
        <begin position="1"/>
        <end position="21"/>
    </location>
</feature>
<keyword evidence="7" id="KW-0325">Glycoprotein</keyword>
<evidence type="ECO:0000256" key="1">
    <source>
        <dbReference type="ARBA" id="ARBA00004236"/>
    </source>
</evidence>
<evidence type="ECO:0000256" key="8">
    <source>
        <dbReference type="SAM" id="SignalP"/>
    </source>
</evidence>
<feature type="domain" description="6-Cys" evidence="9">
    <location>
        <begin position="224"/>
        <end position="300"/>
    </location>
</feature>
<evidence type="ECO:0000256" key="2">
    <source>
        <dbReference type="ARBA" id="ARBA00004241"/>
    </source>
</evidence>
<dbReference type="AlphaFoldDB" id="A0AAD9UNC7"/>
<evidence type="ECO:0000256" key="7">
    <source>
        <dbReference type="ARBA" id="ARBA00023180"/>
    </source>
</evidence>
<dbReference type="GO" id="GO:0009986">
    <property type="term" value="C:cell surface"/>
    <property type="evidence" value="ECO:0007669"/>
    <property type="project" value="UniProtKB-SubCell"/>
</dbReference>
<name>A0AAD9UNC7_9APIC</name>
<organism evidence="10 11">
    <name type="scientific">Babesia duncani</name>
    <dbReference type="NCBI Taxonomy" id="323732"/>
    <lineage>
        <taxon>Eukaryota</taxon>
        <taxon>Sar</taxon>
        <taxon>Alveolata</taxon>
        <taxon>Apicomplexa</taxon>
        <taxon>Aconoidasida</taxon>
        <taxon>Piroplasmida</taxon>
        <taxon>Babesiidae</taxon>
        <taxon>Babesia</taxon>
    </lineage>
</organism>
<evidence type="ECO:0000313" key="10">
    <source>
        <dbReference type="EMBL" id="KAK2195627.1"/>
    </source>
</evidence>
<dbReference type="RefSeq" id="XP_067802470.1">
    <property type="nucleotide sequence ID" value="XM_067948319.1"/>
</dbReference>
<dbReference type="GO" id="GO:0005886">
    <property type="term" value="C:plasma membrane"/>
    <property type="evidence" value="ECO:0007669"/>
    <property type="project" value="UniProtKB-SubCell"/>
</dbReference>
<keyword evidence="11" id="KW-1185">Reference proteome</keyword>
<dbReference type="EMBL" id="JALLKP010000004">
    <property type="protein sequence ID" value="KAK2195627.1"/>
    <property type="molecule type" value="Genomic_DNA"/>
</dbReference>
<sequence length="476" mass="53844">MVDPVTILGFITLILSNVTNADLDVCDFSSNKGSIHNGRSVLCRGNIEVGKETQIICPALVNSYYYSFFPNDVVNQTYAYSPLSPKTLGGPKKLHKAHHSEVYGSLNVINISLSSNHKSSNIILNIDEEEILAKHSGSHMIYICISRSAAMEEKFFEELDERLDKISNTETNKKYISMDKLSFVFNGEGIGIAYLRLITDSRAIFGCGNIPTRLFFNAMPNKIDSEPYSCAFDARQAPYIGFYCTEELDPPECFKKMIGNGGNIVDMSSFITSNVNNKGLTTTEFRPLIQIHYPVACRCRDRLTRKILAQLTINPNNTTRHVCNVMNMQMRNRAQDADGYSCDVVLNPGDSVEIIFTPENGYYDAKLDKYLNYEGRLENTVSVIFPVDIGTHCYYKRSANRKPFFYGSLTEVFGPGTIDIDQSRRSEGIIVIKHNEKYFNKEFDDIVRLSYESHIHNQLEIFPKTTKANIQVTIIR</sequence>
<evidence type="ECO:0000256" key="5">
    <source>
        <dbReference type="ARBA" id="ARBA00023136"/>
    </source>
</evidence>